<proteinExistence type="inferred from homology"/>
<dbReference type="InterPro" id="IPR026822">
    <property type="entry name" value="Spp2/MOS2_G-patch"/>
</dbReference>
<evidence type="ECO:0000313" key="7">
    <source>
        <dbReference type="Proteomes" id="UP000007241"/>
    </source>
</evidence>
<dbReference type="GO" id="GO:0003676">
    <property type="term" value="F:nucleic acid binding"/>
    <property type="evidence" value="ECO:0007669"/>
    <property type="project" value="InterPro"/>
</dbReference>
<comment type="subcellular location">
    <subcellularLocation>
        <location evidence="1">Nucleus</location>
    </subcellularLocation>
</comment>
<dbReference type="AlphaFoldDB" id="F4P9L0"/>
<dbReference type="OrthoDB" id="5577072at2759"/>
<evidence type="ECO:0000256" key="3">
    <source>
        <dbReference type="ARBA" id="ARBA00023242"/>
    </source>
</evidence>
<keyword evidence="7" id="KW-1185">Reference proteome</keyword>
<feature type="compositionally biased region" description="Basic and acidic residues" evidence="4">
    <location>
        <begin position="289"/>
        <end position="311"/>
    </location>
</feature>
<reference evidence="6 7" key="1">
    <citation type="submission" date="2009-12" db="EMBL/GenBank/DDBJ databases">
        <title>The draft genome of Batrachochytrium dendrobatidis.</title>
        <authorList>
            <consortium name="US DOE Joint Genome Institute (JGI-PGF)"/>
            <person name="Kuo A."/>
            <person name="Salamov A."/>
            <person name="Schmutz J."/>
            <person name="Lucas S."/>
            <person name="Pitluck S."/>
            <person name="Rosenblum E."/>
            <person name="Stajich J."/>
            <person name="Eisen M."/>
            <person name="Grigoriev I.V."/>
        </authorList>
    </citation>
    <scope>NUCLEOTIDE SEQUENCE [LARGE SCALE GENOMIC DNA]</scope>
    <source>
        <strain evidence="7">JAM81 / FGSC 10211</strain>
    </source>
</reference>
<dbReference type="RefSeq" id="XP_006681095.1">
    <property type="nucleotide sequence ID" value="XM_006681032.1"/>
</dbReference>
<protein>
    <recommendedName>
        <fullName evidence="5">G-patch domain-containing protein</fullName>
    </recommendedName>
</protein>
<organism evidence="6 7">
    <name type="scientific">Batrachochytrium dendrobatidis (strain JAM81 / FGSC 10211)</name>
    <name type="common">Frog chytrid fungus</name>
    <dbReference type="NCBI Taxonomy" id="684364"/>
    <lineage>
        <taxon>Eukaryota</taxon>
        <taxon>Fungi</taxon>
        <taxon>Fungi incertae sedis</taxon>
        <taxon>Chytridiomycota</taxon>
        <taxon>Chytridiomycota incertae sedis</taxon>
        <taxon>Chytridiomycetes</taxon>
        <taxon>Rhizophydiales</taxon>
        <taxon>Rhizophydiales incertae sedis</taxon>
        <taxon>Batrachochytrium</taxon>
    </lineage>
</organism>
<dbReference type="OMA" id="RDSEYHT"/>
<feature type="region of interest" description="Disordered" evidence="4">
    <location>
        <begin position="1"/>
        <end position="29"/>
    </location>
</feature>
<dbReference type="EMBL" id="GL882889">
    <property type="protein sequence ID" value="EGF78169.1"/>
    <property type="molecule type" value="Genomic_DNA"/>
</dbReference>
<dbReference type="STRING" id="684364.F4P9L0"/>
<dbReference type="Proteomes" id="UP000007241">
    <property type="component" value="Unassembled WGS sequence"/>
</dbReference>
<dbReference type="PROSITE" id="PS50174">
    <property type="entry name" value="G_PATCH"/>
    <property type="match status" value="1"/>
</dbReference>
<feature type="region of interest" description="Disordered" evidence="4">
    <location>
        <begin position="270"/>
        <end position="313"/>
    </location>
</feature>
<dbReference type="HOGENOM" id="CLU_045183_1_0_1"/>
<accession>F4P9L0</accession>
<dbReference type="Pfam" id="PF12656">
    <property type="entry name" value="G-patch_2"/>
    <property type="match status" value="1"/>
</dbReference>
<evidence type="ECO:0000256" key="1">
    <source>
        <dbReference type="ARBA" id="ARBA00004123"/>
    </source>
</evidence>
<name>F4P9L0_BATDJ</name>
<dbReference type="Gene3D" id="2.30.30.140">
    <property type="match status" value="1"/>
</dbReference>
<dbReference type="PANTHER" id="PTHR15818:SF2">
    <property type="entry name" value="G-PATCH DOMAIN AND KOW MOTIFS-CONTAINING PROTEIN"/>
    <property type="match status" value="1"/>
</dbReference>
<evidence type="ECO:0000256" key="4">
    <source>
        <dbReference type="SAM" id="MobiDB-lite"/>
    </source>
</evidence>
<evidence type="ECO:0000313" key="6">
    <source>
        <dbReference type="EMBL" id="EGF78169.1"/>
    </source>
</evidence>
<dbReference type="InterPro" id="IPR045166">
    <property type="entry name" value="Spp2-like"/>
</dbReference>
<sequence length="501" mass="55930">MKRHAAAVFVHDGTESDSDGIDDDNHSKRSRKDELILEIEGSDIKTHEDGIRKIKDNTTLVIPLIRQNVWRTKESLTATNNSLDCIKTPEPEASRPLFPSEQQLGFGLQVMEKVAMSTTNNASDLPMEVDQNVEPSPKLSIQEQALKEIMDEADGKKPVSESMQIHIPILAQNAVPGAANLQSDLEKYRHDIALRPDECTLDDYKRVPIDNFGEAMLRGMGWSDGKAIGKNSNGLLTPVVVKPRPHLLGLGATPAPILEHKQKKYIRPGEKRLPDPLAEPEIVKSTNVPRERKNSSHDKVGNTSSSHKDGISADTMVQINDGRYSGLKGSVVEVKEKPSGHVVKVKLTKSQEIVRVWKDQVSVVKTSSHSFRHSDQNTISWLKTHIRVRIISKSYRKGRFYNCKAVIDDVLGKEECVVRVDGTGELLDDICQRHLETYIPSTGKRVLIVAYKDPSFKGAVATLLEKQNDKNLAIVQLERDFSIEVIAFVLTGYFLYTKLLI</sequence>
<dbReference type="Pfam" id="PF25088">
    <property type="entry name" value="GPKOW_C"/>
    <property type="match status" value="1"/>
</dbReference>
<dbReference type="PANTHER" id="PTHR15818">
    <property type="entry name" value="G PATCH AND KOW-CONTAINING"/>
    <property type="match status" value="1"/>
</dbReference>
<dbReference type="InterPro" id="IPR000467">
    <property type="entry name" value="G_patch_dom"/>
</dbReference>
<keyword evidence="3" id="KW-0539">Nucleus</keyword>
<dbReference type="GO" id="GO:0000398">
    <property type="term" value="P:mRNA splicing, via spliceosome"/>
    <property type="evidence" value="ECO:0000318"/>
    <property type="project" value="GO_Central"/>
</dbReference>
<evidence type="ECO:0000256" key="2">
    <source>
        <dbReference type="ARBA" id="ARBA00008576"/>
    </source>
</evidence>
<gene>
    <name evidence="6" type="ORF">BATDEDRAFT_26939</name>
</gene>
<feature type="domain" description="G-patch" evidence="5">
    <location>
        <begin position="209"/>
        <end position="255"/>
    </location>
</feature>
<evidence type="ECO:0000259" key="5">
    <source>
        <dbReference type="PROSITE" id="PS50174"/>
    </source>
</evidence>
<dbReference type="GeneID" id="18239178"/>
<comment type="similarity">
    <text evidence="2">Belongs to the SPP2 family.</text>
</comment>
<dbReference type="InParanoid" id="F4P9L0"/>
<dbReference type="GO" id="GO:0005681">
    <property type="term" value="C:spliceosomal complex"/>
    <property type="evidence" value="ECO:0000318"/>
    <property type="project" value="GO_Central"/>
</dbReference>
<dbReference type="SMART" id="SM00443">
    <property type="entry name" value="G_patch"/>
    <property type="match status" value="1"/>
</dbReference>